<accession>A0ABP2YQ30</accession>
<organism evidence="2 3">
    <name type="scientific">Treponema socranskii subsp. socranskii VPI DR56BR1116 = ATCC 35536</name>
    <dbReference type="NCBI Taxonomy" id="1125725"/>
    <lineage>
        <taxon>Bacteria</taxon>
        <taxon>Pseudomonadati</taxon>
        <taxon>Spirochaetota</taxon>
        <taxon>Spirochaetia</taxon>
        <taxon>Spirochaetales</taxon>
        <taxon>Treponemataceae</taxon>
        <taxon>Treponema</taxon>
    </lineage>
</organism>
<keyword evidence="1" id="KW-1133">Transmembrane helix</keyword>
<proteinExistence type="predicted"/>
<keyword evidence="3" id="KW-1185">Reference proteome</keyword>
<evidence type="ECO:0000313" key="3">
    <source>
        <dbReference type="Proteomes" id="UP000016646"/>
    </source>
</evidence>
<evidence type="ECO:0008006" key="4">
    <source>
        <dbReference type="Google" id="ProtNLM"/>
    </source>
</evidence>
<gene>
    <name evidence="2" type="ORF">HMPREF0860_2490</name>
</gene>
<dbReference type="Proteomes" id="UP000016646">
    <property type="component" value="Unassembled WGS sequence"/>
</dbReference>
<evidence type="ECO:0000256" key="1">
    <source>
        <dbReference type="SAM" id="Phobius"/>
    </source>
</evidence>
<evidence type="ECO:0000313" key="2">
    <source>
        <dbReference type="EMBL" id="ERK04648.1"/>
    </source>
</evidence>
<reference evidence="2 3" key="1">
    <citation type="submission" date="2013-08" db="EMBL/GenBank/DDBJ databases">
        <authorList>
            <person name="Durkin A.S."/>
            <person name="Haft D.R."/>
            <person name="McCorrison J."/>
            <person name="Torralba M."/>
            <person name="Gillis M."/>
            <person name="Haft D.H."/>
            <person name="Methe B."/>
            <person name="Sutton G."/>
            <person name="Nelson K.E."/>
        </authorList>
    </citation>
    <scope>NUCLEOTIDE SEQUENCE [LARGE SCALE GENOMIC DNA]</scope>
    <source>
        <strain evidence="2 3">ATCC 35536</strain>
    </source>
</reference>
<feature type="transmembrane region" description="Helical" evidence="1">
    <location>
        <begin position="12"/>
        <end position="32"/>
    </location>
</feature>
<sequence>MQASLPAFFRVAVYMYSIDFVPFIIVICDCLVKIKTV</sequence>
<protein>
    <recommendedName>
        <fullName evidence="4">Lipoprotein</fullName>
    </recommendedName>
</protein>
<name>A0ABP2YQ30_TRESO</name>
<keyword evidence="1" id="KW-0472">Membrane</keyword>
<comment type="caution">
    <text evidence="2">The sequence shown here is derived from an EMBL/GenBank/DDBJ whole genome shotgun (WGS) entry which is preliminary data.</text>
</comment>
<keyword evidence="1" id="KW-0812">Transmembrane</keyword>
<dbReference type="EMBL" id="AVQI01000017">
    <property type="protein sequence ID" value="ERK04648.1"/>
    <property type="molecule type" value="Genomic_DNA"/>
</dbReference>